<keyword evidence="6" id="KW-1185">Reference proteome</keyword>
<dbReference type="Pfam" id="PF02551">
    <property type="entry name" value="Acyl_CoA_thio"/>
    <property type="match status" value="1"/>
</dbReference>
<dbReference type="InterPro" id="IPR042171">
    <property type="entry name" value="Acyl-CoA_hotdog"/>
</dbReference>
<evidence type="ECO:0000313" key="6">
    <source>
        <dbReference type="Proteomes" id="UP000431269"/>
    </source>
</evidence>
<accession>A0A6I6MIZ1</accession>
<evidence type="ECO:0000256" key="1">
    <source>
        <dbReference type="ARBA" id="ARBA00006538"/>
    </source>
</evidence>
<dbReference type="PANTHER" id="PTHR11066:SF34">
    <property type="entry name" value="ACYL-COENZYME A THIOESTERASE 8"/>
    <property type="match status" value="1"/>
</dbReference>
<feature type="domain" description="Acyl-CoA thioesterase-like N-terminal HotDog" evidence="4">
    <location>
        <begin position="31"/>
        <end position="106"/>
    </location>
</feature>
<dbReference type="InterPro" id="IPR003703">
    <property type="entry name" value="Acyl_CoA_thio"/>
</dbReference>
<dbReference type="CDD" id="cd03444">
    <property type="entry name" value="Thioesterase_II_repeat1"/>
    <property type="match status" value="1"/>
</dbReference>
<dbReference type="GO" id="GO:0009062">
    <property type="term" value="P:fatty acid catabolic process"/>
    <property type="evidence" value="ECO:0007669"/>
    <property type="project" value="TreeGrafter"/>
</dbReference>
<dbReference type="Pfam" id="PF13622">
    <property type="entry name" value="4HBT_3"/>
    <property type="match status" value="1"/>
</dbReference>
<name>A0A6I6MIZ1_9CAUL</name>
<organism evidence="5 6">
    <name type="scientific">Terricaulis silvestris</name>
    <dbReference type="NCBI Taxonomy" id="2686094"/>
    <lineage>
        <taxon>Bacteria</taxon>
        <taxon>Pseudomonadati</taxon>
        <taxon>Pseudomonadota</taxon>
        <taxon>Alphaproteobacteria</taxon>
        <taxon>Caulobacterales</taxon>
        <taxon>Caulobacteraceae</taxon>
        <taxon>Terricaulis</taxon>
    </lineage>
</organism>
<dbReference type="PANTHER" id="PTHR11066">
    <property type="entry name" value="ACYL-COA THIOESTERASE"/>
    <property type="match status" value="1"/>
</dbReference>
<gene>
    <name evidence="5" type="primary">tesB_1</name>
    <name evidence="5" type="ORF">DSM104635_00584</name>
</gene>
<dbReference type="EMBL" id="CP047045">
    <property type="protein sequence ID" value="QGZ93771.1"/>
    <property type="molecule type" value="Genomic_DNA"/>
</dbReference>
<keyword evidence="2 5" id="KW-0378">Hydrolase</keyword>
<dbReference type="InterPro" id="IPR025652">
    <property type="entry name" value="TesB_C"/>
</dbReference>
<evidence type="ECO:0000259" key="4">
    <source>
        <dbReference type="Pfam" id="PF13622"/>
    </source>
</evidence>
<dbReference type="GO" id="GO:0047617">
    <property type="term" value="F:fatty acyl-CoA hydrolase activity"/>
    <property type="evidence" value="ECO:0007669"/>
    <property type="project" value="InterPro"/>
</dbReference>
<sequence length="289" mass="32238">MLRHVIEDLLSIEPAGADRFRAAKQSDVFDRVYGGQMLAQGLRAAAATVDGARPPNSAHCYFLRLGDPTVPLEFHVERVRETRTFSNRLVRAQQNDHCVCLMMFSFCAAGEGLEHQWAMPDAPAPETLASRDEQLIAIHGDELPLNAGVPWPVDIRHVNRRPWDPEIGEGRNLLWMRADDALPDDPLLHACLLLYASDLTMAEAATARHPIRWEDLIAGRGIFGASLDHSFWLHQPVRFDDWLLHVQESSRGGGGRGFTTGRFFDRGGRLIASVAQEIFIKETTEGSGR</sequence>
<feature type="domain" description="Acyl-CoA thioesterase 2 C-terminal" evidence="3">
    <location>
        <begin position="171"/>
        <end position="277"/>
    </location>
</feature>
<dbReference type="GO" id="GO:0006637">
    <property type="term" value="P:acyl-CoA metabolic process"/>
    <property type="evidence" value="ECO:0007669"/>
    <property type="project" value="InterPro"/>
</dbReference>
<dbReference type="Proteomes" id="UP000431269">
    <property type="component" value="Chromosome"/>
</dbReference>
<protein>
    <submittedName>
        <fullName evidence="5">Acyl-CoA thioesterase 2</fullName>
        <ecNumber evidence="5">3.1.2.-</ecNumber>
    </submittedName>
</protein>
<proteinExistence type="inferred from homology"/>
<evidence type="ECO:0000256" key="2">
    <source>
        <dbReference type="ARBA" id="ARBA00022801"/>
    </source>
</evidence>
<dbReference type="AlphaFoldDB" id="A0A6I6MIZ1"/>
<reference evidence="6" key="1">
    <citation type="submission" date="2019-12" db="EMBL/GenBank/DDBJ databases">
        <title>Complete genome of Terracaulis silvestris 0127_4.</title>
        <authorList>
            <person name="Vieira S."/>
            <person name="Riedel T."/>
            <person name="Sproer C."/>
            <person name="Pascual J."/>
            <person name="Boedeker C."/>
            <person name="Overmann J."/>
        </authorList>
    </citation>
    <scope>NUCLEOTIDE SEQUENCE [LARGE SCALE GENOMIC DNA]</scope>
    <source>
        <strain evidence="6">0127_4</strain>
    </source>
</reference>
<evidence type="ECO:0000313" key="5">
    <source>
        <dbReference type="EMBL" id="QGZ93771.1"/>
    </source>
</evidence>
<dbReference type="InterPro" id="IPR029069">
    <property type="entry name" value="HotDog_dom_sf"/>
</dbReference>
<dbReference type="Gene3D" id="2.40.160.210">
    <property type="entry name" value="Acyl-CoA thioesterase, double hotdog domain"/>
    <property type="match status" value="1"/>
</dbReference>
<comment type="similarity">
    <text evidence="1">Belongs to the C/M/P thioester hydrolase family.</text>
</comment>
<dbReference type="EC" id="3.1.2.-" evidence="5"/>
<dbReference type="InterPro" id="IPR049449">
    <property type="entry name" value="TesB_ACOT8-like_N"/>
</dbReference>
<dbReference type="SUPFAM" id="SSF54637">
    <property type="entry name" value="Thioesterase/thiol ester dehydrase-isomerase"/>
    <property type="match status" value="2"/>
</dbReference>
<dbReference type="CDD" id="cd03445">
    <property type="entry name" value="Thioesterase_II_repeat2"/>
    <property type="match status" value="1"/>
</dbReference>
<evidence type="ECO:0000259" key="3">
    <source>
        <dbReference type="Pfam" id="PF02551"/>
    </source>
</evidence>
<dbReference type="KEGG" id="tsv:DSM104635_00584"/>